<sequence>MTQRTPSAQNPTTSANRTSPQSSNGSHVISSRATTVGLCAILLWSMMTGLVRVVADAFGATLGSALIYTVGIVLLMIFRRPAPLREYPRRYLIIGGTLFVFYESAISLSIGLASTAESSVEVSLVNYLWPTTMVLLTAAVFPTVARKKTNATSAVQSKPSRLRSVIRVLPGAIVATTGVVLAVGGNNGLDWGLAAGHIAANPLPYLLAFAGSTAWSVYAVFTPAMAHGEDGTSLFFPLVAVALWVIHFASGQGWPSAMPPIWAWLALLGAAASIAGGYACWGYGILHGSMRTLAMASYATPVLSTAASAVLLGLALSLPFWCGALLVATGSIINWWISSHRK</sequence>
<dbReference type="Pfam" id="PF00892">
    <property type="entry name" value="EamA"/>
    <property type="match status" value="1"/>
</dbReference>
<feature type="transmembrane region" description="Helical" evidence="3">
    <location>
        <begin position="293"/>
        <end position="312"/>
    </location>
</feature>
<evidence type="ECO:0000256" key="2">
    <source>
        <dbReference type="SAM" id="MobiDB-lite"/>
    </source>
</evidence>
<feature type="transmembrane region" description="Helical" evidence="3">
    <location>
        <begin position="233"/>
        <end position="249"/>
    </location>
</feature>
<evidence type="ECO:0000313" key="5">
    <source>
        <dbReference type="EMBL" id="OZG63741.1"/>
    </source>
</evidence>
<name>A0A261FX34_9BIFI</name>
<dbReference type="AlphaFoldDB" id="A0A261FX34"/>
<feature type="transmembrane region" description="Helical" evidence="3">
    <location>
        <begin position="165"/>
        <end position="183"/>
    </location>
</feature>
<feature type="region of interest" description="Disordered" evidence="2">
    <location>
        <begin position="1"/>
        <end position="28"/>
    </location>
</feature>
<keyword evidence="6" id="KW-1185">Reference proteome</keyword>
<proteinExistence type="inferred from homology"/>
<feature type="transmembrane region" description="Helical" evidence="3">
    <location>
        <begin position="203"/>
        <end position="221"/>
    </location>
</feature>
<dbReference type="SUPFAM" id="SSF103481">
    <property type="entry name" value="Multidrug resistance efflux transporter EmrE"/>
    <property type="match status" value="1"/>
</dbReference>
<feature type="transmembrane region" description="Helical" evidence="3">
    <location>
        <begin position="318"/>
        <end position="337"/>
    </location>
</feature>
<dbReference type="NCBIfam" id="NF008676">
    <property type="entry name" value="PRK11689.1"/>
    <property type="match status" value="1"/>
</dbReference>
<dbReference type="RefSeq" id="WP_094730240.1">
    <property type="nucleotide sequence ID" value="NZ_MWWY01000031.1"/>
</dbReference>
<feature type="domain" description="EamA" evidence="4">
    <location>
        <begin position="205"/>
        <end position="334"/>
    </location>
</feature>
<feature type="transmembrane region" description="Helical" evidence="3">
    <location>
        <begin position="57"/>
        <end position="78"/>
    </location>
</feature>
<evidence type="ECO:0000256" key="3">
    <source>
        <dbReference type="SAM" id="Phobius"/>
    </source>
</evidence>
<dbReference type="OrthoDB" id="7065924at2"/>
<gene>
    <name evidence="5" type="ORF">BHAP_1650</name>
</gene>
<accession>A0A261FX34</accession>
<keyword evidence="3" id="KW-0812">Transmembrane</keyword>
<keyword evidence="3" id="KW-0472">Membrane</keyword>
<comment type="caution">
    <text evidence="5">The sequence shown here is derived from an EMBL/GenBank/DDBJ whole genome shotgun (WGS) entry which is preliminary data.</text>
</comment>
<dbReference type="InterPro" id="IPR000620">
    <property type="entry name" value="EamA_dom"/>
</dbReference>
<evidence type="ECO:0000313" key="6">
    <source>
        <dbReference type="Proteomes" id="UP000216074"/>
    </source>
</evidence>
<feature type="transmembrane region" description="Helical" evidence="3">
    <location>
        <begin position="127"/>
        <end position="145"/>
    </location>
</feature>
<protein>
    <recommendedName>
        <fullName evidence="4">EamA domain-containing protein</fullName>
    </recommendedName>
</protein>
<feature type="transmembrane region" description="Helical" evidence="3">
    <location>
        <begin position="261"/>
        <end position="281"/>
    </location>
</feature>
<dbReference type="GO" id="GO:0016020">
    <property type="term" value="C:membrane"/>
    <property type="evidence" value="ECO:0007669"/>
    <property type="project" value="InterPro"/>
</dbReference>
<feature type="transmembrane region" description="Helical" evidence="3">
    <location>
        <begin position="33"/>
        <end position="51"/>
    </location>
</feature>
<dbReference type="InterPro" id="IPR037185">
    <property type="entry name" value="EmrE-like"/>
</dbReference>
<reference evidence="5 6" key="1">
    <citation type="journal article" date="2017" name="BMC Genomics">
        <title>Comparative genomic and phylogenomic analyses of the Bifidobacteriaceae family.</title>
        <authorList>
            <person name="Lugli G.A."/>
            <person name="Milani C."/>
            <person name="Turroni F."/>
            <person name="Duranti S."/>
            <person name="Mancabelli L."/>
            <person name="Mangifesta M."/>
            <person name="Ferrario C."/>
            <person name="Modesto M."/>
            <person name="Mattarelli P."/>
            <person name="Jiri K."/>
            <person name="van Sinderen D."/>
            <person name="Ventura M."/>
        </authorList>
    </citation>
    <scope>NUCLEOTIDE SEQUENCE [LARGE SCALE GENOMIC DNA]</scope>
    <source>
        <strain evidence="5 6">DSM 100202</strain>
    </source>
</reference>
<comment type="similarity">
    <text evidence="1">Belongs to the EamA transporter family.</text>
</comment>
<dbReference type="Proteomes" id="UP000216074">
    <property type="component" value="Unassembled WGS sequence"/>
</dbReference>
<evidence type="ECO:0000256" key="1">
    <source>
        <dbReference type="ARBA" id="ARBA00007362"/>
    </source>
</evidence>
<organism evidence="5 6">
    <name type="scientific">Bifidobacterium hapali</name>
    <dbReference type="NCBI Taxonomy" id="1630172"/>
    <lineage>
        <taxon>Bacteria</taxon>
        <taxon>Bacillati</taxon>
        <taxon>Actinomycetota</taxon>
        <taxon>Actinomycetes</taxon>
        <taxon>Bifidobacteriales</taxon>
        <taxon>Bifidobacteriaceae</taxon>
        <taxon>Bifidobacterium</taxon>
    </lineage>
</organism>
<feature type="transmembrane region" description="Helical" evidence="3">
    <location>
        <begin position="90"/>
        <end position="115"/>
    </location>
</feature>
<keyword evidence="3" id="KW-1133">Transmembrane helix</keyword>
<dbReference type="EMBL" id="MWWY01000031">
    <property type="protein sequence ID" value="OZG63741.1"/>
    <property type="molecule type" value="Genomic_DNA"/>
</dbReference>
<evidence type="ECO:0000259" key="4">
    <source>
        <dbReference type="Pfam" id="PF00892"/>
    </source>
</evidence>